<organism evidence="2 3">
    <name type="scientific">Mobilicoccus caccae</name>
    <dbReference type="NCBI Taxonomy" id="1859295"/>
    <lineage>
        <taxon>Bacteria</taxon>
        <taxon>Bacillati</taxon>
        <taxon>Actinomycetota</taxon>
        <taxon>Actinomycetes</taxon>
        <taxon>Micrococcales</taxon>
        <taxon>Dermatophilaceae</taxon>
        <taxon>Mobilicoccus</taxon>
    </lineage>
</organism>
<dbReference type="Pfam" id="PF18135">
    <property type="entry name" value="Type_ISP_C"/>
    <property type="match status" value="1"/>
</dbReference>
<dbReference type="EMBL" id="BSUO01000001">
    <property type="protein sequence ID" value="GMA40850.1"/>
    <property type="molecule type" value="Genomic_DNA"/>
</dbReference>
<proteinExistence type="predicted"/>
<dbReference type="InterPro" id="IPR041635">
    <property type="entry name" value="Type_ISP_LLaBIII_C"/>
</dbReference>
<dbReference type="Proteomes" id="UP001157126">
    <property type="component" value="Unassembled WGS sequence"/>
</dbReference>
<reference evidence="3" key="1">
    <citation type="journal article" date="2019" name="Int. J. Syst. Evol. Microbiol.">
        <title>The Global Catalogue of Microorganisms (GCM) 10K type strain sequencing project: providing services to taxonomists for standard genome sequencing and annotation.</title>
        <authorList>
            <consortium name="The Broad Institute Genomics Platform"/>
            <consortium name="The Broad Institute Genome Sequencing Center for Infectious Disease"/>
            <person name="Wu L."/>
            <person name="Ma J."/>
        </authorList>
    </citation>
    <scope>NUCLEOTIDE SEQUENCE [LARGE SCALE GENOMIC DNA]</scope>
    <source>
        <strain evidence="3">NBRC 113072</strain>
    </source>
</reference>
<gene>
    <name evidence="2" type="ORF">GCM10025883_28950</name>
</gene>
<evidence type="ECO:0000313" key="3">
    <source>
        <dbReference type="Proteomes" id="UP001157126"/>
    </source>
</evidence>
<protein>
    <recommendedName>
        <fullName evidence="1">Type ISP restriction-modification enzyme LLaBIII C-terminal specificity domain-containing protein</fullName>
    </recommendedName>
</protein>
<comment type="caution">
    <text evidence="2">The sequence shown here is derived from an EMBL/GenBank/DDBJ whole genome shotgun (WGS) entry which is preliminary data.</text>
</comment>
<feature type="domain" description="Type ISP restriction-modification enzyme LLaBIII C-terminal specificity" evidence="1">
    <location>
        <begin position="138"/>
        <end position="514"/>
    </location>
</feature>
<evidence type="ECO:0000259" key="1">
    <source>
        <dbReference type="Pfam" id="PF18135"/>
    </source>
</evidence>
<sequence>MTNGGWLDSNTADGMRLTLAEEFSDIYVYNLRGNQRTAGEQSRKEGGKIFDAGSRATVAITVLVKDPTHTGSSRIHYTDIGDYLTRRQKLDLIAAASDITGLDAMDIAPNEHGDWLNQRRDDFPNFLPIGDKTATERIFVLSSAGLKTNRDAWVSGFSPARVESNIKKMVKFYNAEVDRIGGSSSTPNMDPSQFSWDRADRANLRRGRKYVLASDSLRRQTYRPFTRQAVWFDRTLNNTVYQLERLFPSSTVSNHGFWLSAPGCPAPFQTLLVEAIPDLVLGGAGNPGQFFARWRYEPVGMGAGEAMLSFDVADADDANVVDGYRRVDNVTDEALKKFRAAYGDRVTKDDIFDYCYGLLHSQDYREMYAADLKKMLPRIPLVIDPWPYVKAGRELAKLHLDYETVEPYPLEGLDVQPSGAVAWEFYRVEKMAFAKQRDPETKKLVADKSTIKYNGRITVSGIPEDAYRYMLGSRSAVEWIMDRYQVKTDKASGIVNDPNDWSREVGDPRYILDLLARIVTVSVETMKIVDALPLLDILDGPDSSTRD</sequence>
<name>A0ABQ6ISG8_9MICO</name>
<keyword evidence="3" id="KW-1185">Reference proteome</keyword>
<accession>A0ABQ6ISG8</accession>
<evidence type="ECO:0000313" key="2">
    <source>
        <dbReference type="EMBL" id="GMA40850.1"/>
    </source>
</evidence>